<reference evidence="1 2" key="1">
    <citation type="submission" date="2021-02" db="EMBL/GenBank/DDBJ databases">
        <title>Lysobacter arenosi sp. nov., isolated from soil of gangwondo yeongwol, south Korea.</title>
        <authorList>
            <person name="Kim K.R."/>
            <person name="Kim K.H."/>
            <person name="Jeon C.O."/>
        </authorList>
    </citation>
    <scope>NUCLEOTIDE SEQUENCE [LARGE SCALE GENOMIC DNA]</scope>
    <source>
        <strain evidence="1 2">R7</strain>
    </source>
</reference>
<accession>A0ABX7RB86</accession>
<gene>
    <name evidence="1" type="ORF">HIV01_015450</name>
</gene>
<protein>
    <submittedName>
        <fullName evidence="1">Uncharacterized protein</fullName>
    </submittedName>
</protein>
<evidence type="ECO:0000313" key="2">
    <source>
        <dbReference type="Proteomes" id="UP000663400"/>
    </source>
</evidence>
<keyword evidence="2" id="KW-1185">Reference proteome</keyword>
<dbReference type="RefSeq" id="WP_200609127.1">
    <property type="nucleotide sequence ID" value="NZ_CP071517.1"/>
</dbReference>
<dbReference type="EMBL" id="CP071517">
    <property type="protein sequence ID" value="QSX74556.1"/>
    <property type="molecule type" value="Genomic_DNA"/>
</dbReference>
<dbReference type="Proteomes" id="UP000663400">
    <property type="component" value="Chromosome"/>
</dbReference>
<organism evidence="1 2">
    <name type="scientific">Lysobacter arenosi</name>
    <dbReference type="NCBI Taxonomy" id="2795387"/>
    <lineage>
        <taxon>Bacteria</taxon>
        <taxon>Pseudomonadati</taxon>
        <taxon>Pseudomonadota</taxon>
        <taxon>Gammaproteobacteria</taxon>
        <taxon>Lysobacterales</taxon>
        <taxon>Lysobacteraceae</taxon>
        <taxon>Lysobacter</taxon>
    </lineage>
</organism>
<proteinExistence type="predicted"/>
<name>A0ABX7RB86_9GAMM</name>
<evidence type="ECO:0000313" key="1">
    <source>
        <dbReference type="EMBL" id="QSX74556.1"/>
    </source>
</evidence>
<sequence>MKSVSARHTTLSFALILVAMAAAVSIAYGRYGQVAHEATTQSPPPTMSTPF</sequence>